<evidence type="ECO:0000256" key="6">
    <source>
        <dbReference type="ARBA" id="ARBA00022989"/>
    </source>
</evidence>
<dbReference type="AlphaFoldDB" id="A0A917D5S1"/>
<dbReference type="Gene3D" id="3.40.190.120">
    <property type="entry name" value="Osmoprotection protein (prox), domain 2"/>
    <property type="match status" value="1"/>
</dbReference>
<accession>A0A917D5S1</accession>
<dbReference type="GO" id="GO:0043190">
    <property type="term" value="C:ATP-binding cassette (ABC) transporter complex"/>
    <property type="evidence" value="ECO:0007669"/>
    <property type="project" value="InterPro"/>
</dbReference>
<reference evidence="12" key="2">
    <citation type="submission" date="2020-09" db="EMBL/GenBank/DDBJ databases">
        <authorList>
            <person name="Sun Q."/>
            <person name="Zhou Y."/>
        </authorList>
    </citation>
    <scope>NUCLEOTIDE SEQUENCE</scope>
    <source>
        <strain evidence="12">CGMCC 1.15760</strain>
    </source>
</reference>
<feature type="domain" description="ABC transmembrane type-1" evidence="11">
    <location>
        <begin position="24"/>
        <end position="203"/>
    </location>
</feature>
<keyword evidence="3 10" id="KW-0813">Transport</keyword>
<comment type="caution">
    <text evidence="12">The sequence shown here is derived from an EMBL/GenBank/DDBJ whole genome shotgun (WGS) entry which is preliminary data.</text>
</comment>
<dbReference type="SUPFAM" id="SSF161098">
    <property type="entry name" value="MetI-like"/>
    <property type="match status" value="1"/>
</dbReference>
<evidence type="ECO:0000313" key="13">
    <source>
        <dbReference type="Proteomes" id="UP000616608"/>
    </source>
</evidence>
<sequence>MIQEIWSDTIDVFTNRFQTIWSLLIEHAYLSLIAIAIAIFIAVPLGIFLTRHAKLAEPVIGIASIFQTIPSLALLVFLVPFMGTGKLPAIIALTIYGILPILRNTYLGIKGVDQATVEAGVGMGMTTRQVLFMVELPLALGVIMGGIRTAAVLIVGVATIAGLIGAGGLGDLIYRGLQTYNSGLILGGAIPAALLAILLDFLLKKVEQKAQPGAMSKRAKKRMLIGGISIATIAVLFTIISLLPTQQKEITITGKSFTEQEIMVYIMGHLIEEQTDITVKYESFLGGSSPAFDGLRNGSYDVYVEYTGTGLMSYLKEPVINDPDKAYEHVKKEFKEKFNLVWLQPIGFNNTYTLTVRNEDAKKYHLEKISDLRAKADDFILGSEPEFLERKDGYVGIKELYGITFKDVKAMDPGIIYSAIKNKDVDIIDAYATDGRIQAFDLKILEDDEQLFPPYYAAPLIRQETLNQYPELEKVLNQLAGKISNEKMQTLNAKVDIDKQDYEEVAIAFLKEEGLIK</sequence>
<gene>
    <name evidence="12" type="ORF">GCM10007425_02130</name>
</gene>
<dbReference type="SUPFAM" id="SSF53850">
    <property type="entry name" value="Periplasmic binding protein-like II"/>
    <property type="match status" value="1"/>
</dbReference>
<evidence type="ECO:0000256" key="1">
    <source>
        <dbReference type="ARBA" id="ARBA00004651"/>
    </source>
</evidence>
<dbReference type="PANTHER" id="PTHR30177:SF4">
    <property type="entry name" value="OSMOPROTECTANT IMPORT PERMEASE PROTEIN OSMW"/>
    <property type="match status" value="1"/>
</dbReference>
<evidence type="ECO:0000256" key="8">
    <source>
        <dbReference type="ARBA" id="ARBA00035642"/>
    </source>
</evidence>
<evidence type="ECO:0000256" key="3">
    <source>
        <dbReference type="ARBA" id="ARBA00022448"/>
    </source>
</evidence>
<dbReference type="CDD" id="cd13528">
    <property type="entry name" value="PBP2_osmoprotectants"/>
    <property type="match status" value="1"/>
</dbReference>
<evidence type="ECO:0000256" key="9">
    <source>
        <dbReference type="ARBA" id="ARBA00035652"/>
    </source>
</evidence>
<dbReference type="FunFam" id="1.10.3720.10:FF:000001">
    <property type="entry name" value="Glycine betaine ABC transporter, permease"/>
    <property type="match status" value="1"/>
</dbReference>
<name>A0A917D5S1_9BACI</name>
<dbReference type="InterPro" id="IPR007210">
    <property type="entry name" value="ABC_Gly_betaine_transp_sub-bd"/>
</dbReference>
<dbReference type="Proteomes" id="UP000616608">
    <property type="component" value="Unassembled WGS sequence"/>
</dbReference>
<dbReference type="GO" id="GO:0006865">
    <property type="term" value="P:amino acid transport"/>
    <property type="evidence" value="ECO:0007669"/>
    <property type="project" value="UniProtKB-KW"/>
</dbReference>
<keyword evidence="6 10" id="KW-1133">Transmembrane helix</keyword>
<feature type="transmembrane region" description="Helical" evidence="10">
    <location>
        <begin position="138"/>
        <end position="164"/>
    </location>
</feature>
<comment type="similarity">
    <text evidence="9">In the N-terminal section; belongs to the binding-protein-dependent transport system permease family.</text>
</comment>
<evidence type="ECO:0000256" key="7">
    <source>
        <dbReference type="ARBA" id="ARBA00023136"/>
    </source>
</evidence>
<comment type="subcellular location">
    <subcellularLocation>
        <location evidence="1 10">Cell membrane</location>
        <topology evidence="1 10">Multi-pass membrane protein</topology>
    </subcellularLocation>
</comment>
<keyword evidence="13" id="KW-1185">Reference proteome</keyword>
<feature type="transmembrane region" description="Helical" evidence="10">
    <location>
        <begin position="224"/>
        <end position="243"/>
    </location>
</feature>
<feature type="transmembrane region" description="Helical" evidence="10">
    <location>
        <begin position="59"/>
        <end position="79"/>
    </location>
</feature>
<dbReference type="EMBL" id="BMJT01000001">
    <property type="protein sequence ID" value="GGG11398.1"/>
    <property type="molecule type" value="Genomic_DNA"/>
</dbReference>
<dbReference type="GO" id="GO:0022857">
    <property type="term" value="F:transmembrane transporter activity"/>
    <property type="evidence" value="ECO:0007669"/>
    <property type="project" value="InterPro"/>
</dbReference>
<reference evidence="12" key="1">
    <citation type="journal article" date="2014" name="Int. J. Syst. Evol. Microbiol.">
        <title>Complete genome sequence of Corynebacterium casei LMG S-19264T (=DSM 44701T), isolated from a smear-ripened cheese.</title>
        <authorList>
            <consortium name="US DOE Joint Genome Institute (JGI-PGF)"/>
            <person name="Walter F."/>
            <person name="Albersmeier A."/>
            <person name="Kalinowski J."/>
            <person name="Ruckert C."/>
        </authorList>
    </citation>
    <scope>NUCLEOTIDE SEQUENCE</scope>
    <source>
        <strain evidence="12">CGMCC 1.15760</strain>
    </source>
</reference>
<comment type="similarity">
    <text evidence="2">Belongs to the binding-protein-dependent transport system permease family. CysTW subfamily.</text>
</comment>
<feature type="transmembrane region" description="Helical" evidence="10">
    <location>
        <begin position="184"/>
        <end position="203"/>
    </location>
</feature>
<proteinExistence type="inferred from homology"/>
<evidence type="ECO:0000256" key="4">
    <source>
        <dbReference type="ARBA" id="ARBA00022692"/>
    </source>
</evidence>
<keyword evidence="5" id="KW-0029">Amino-acid transport</keyword>
<organism evidence="12 13">
    <name type="scientific">Lysinibacillus alkalisoli</name>
    <dbReference type="NCBI Taxonomy" id="1911548"/>
    <lineage>
        <taxon>Bacteria</taxon>
        <taxon>Bacillati</taxon>
        <taxon>Bacillota</taxon>
        <taxon>Bacilli</taxon>
        <taxon>Bacillales</taxon>
        <taxon>Bacillaceae</taxon>
        <taxon>Lysinibacillus</taxon>
    </lineage>
</organism>
<evidence type="ECO:0000259" key="11">
    <source>
        <dbReference type="PROSITE" id="PS50928"/>
    </source>
</evidence>
<feature type="transmembrane region" description="Helical" evidence="10">
    <location>
        <begin position="85"/>
        <end position="102"/>
    </location>
</feature>
<evidence type="ECO:0000256" key="2">
    <source>
        <dbReference type="ARBA" id="ARBA00007069"/>
    </source>
</evidence>
<dbReference type="GO" id="GO:0031460">
    <property type="term" value="P:glycine betaine transport"/>
    <property type="evidence" value="ECO:0007669"/>
    <property type="project" value="TreeGrafter"/>
</dbReference>
<evidence type="ECO:0000313" key="12">
    <source>
        <dbReference type="EMBL" id="GGG11398.1"/>
    </source>
</evidence>
<comment type="similarity">
    <text evidence="8">In the C-terminal section; belongs to the OsmX family.</text>
</comment>
<dbReference type="InterPro" id="IPR051204">
    <property type="entry name" value="ABC_transp_perm/SBD"/>
</dbReference>
<dbReference type="Pfam" id="PF04069">
    <property type="entry name" value="OpuAC"/>
    <property type="match status" value="1"/>
</dbReference>
<dbReference type="PROSITE" id="PS50928">
    <property type="entry name" value="ABC_TM1"/>
    <property type="match status" value="1"/>
</dbReference>
<dbReference type="RefSeq" id="WP_188613161.1">
    <property type="nucleotide sequence ID" value="NZ_BMJT01000001.1"/>
</dbReference>
<dbReference type="CDD" id="cd06261">
    <property type="entry name" value="TM_PBP2"/>
    <property type="match status" value="1"/>
</dbReference>
<keyword evidence="7 10" id="KW-0472">Membrane</keyword>
<keyword evidence="4 10" id="KW-0812">Transmembrane</keyword>
<evidence type="ECO:0000256" key="10">
    <source>
        <dbReference type="RuleBase" id="RU363032"/>
    </source>
</evidence>
<protein>
    <submittedName>
        <fullName evidence="12">Glycine/betaine ABC transporter permease</fullName>
    </submittedName>
</protein>
<dbReference type="InterPro" id="IPR035906">
    <property type="entry name" value="MetI-like_sf"/>
</dbReference>
<dbReference type="Gene3D" id="3.40.190.10">
    <property type="entry name" value="Periplasmic binding protein-like II"/>
    <property type="match status" value="1"/>
</dbReference>
<dbReference type="Pfam" id="PF00528">
    <property type="entry name" value="BPD_transp_1"/>
    <property type="match status" value="1"/>
</dbReference>
<feature type="transmembrane region" description="Helical" evidence="10">
    <location>
        <begin position="28"/>
        <end position="47"/>
    </location>
</feature>
<dbReference type="PANTHER" id="PTHR30177">
    <property type="entry name" value="GLYCINE BETAINE/L-PROLINE TRANSPORT SYSTEM PERMEASE PROTEIN PROW"/>
    <property type="match status" value="1"/>
</dbReference>
<evidence type="ECO:0000256" key="5">
    <source>
        <dbReference type="ARBA" id="ARBA00022970"/>
    </source>
</evidence>
<dbReference type="InterPro" id="IPR000515">
    <property type="entry name" value="MetI-like"/>
</dbReference>
<dbReference type="Gene3D" id="1.10.3720.10">
    <property type="entry name" value="MetI-like"/>
    <property type="match status" value="1"/>
</dbReference>